<gene>
    <name evidence="3" type="ORF">ITI46_30995</name>
</gene>
<sequence length="123" mass="13081">MPLNPVLTYRDPRAALDFLQQAFGFEAVHVHEADDGSVAHAELRFGDGVIMLGTARNSGVMGGLGPGAVYVSVQDPDAHHARAAEAGAEVVLPPTDQDYGSREYAARDPEGNLWSFGTYVAQV</sequence>
<dbReference type="SUPFAM" id="SSF54593">
    <property type="entry name" value="Glyoxalase/Bleomycin resistance protein/Dihydroxybiphenyl dioxygenase"/>
    <property type="match status" value="1"/>
</dbReference>
<comment type="caution">
    <text evidence="3">The sequence shown here is derived from an EMBL/GenBank/DDBJ whole genome shotgun (WGS) entry which is preliminary data.</text>
</comment>
<dbReference type="Proteomes" id="UP001519064">
    <property type="component" value="Unassembled WGS sequence"/>
</dbReference>
<dbReference type="RefSeq" id="WP_209243249.1">
    <property type="nucleotide sequence ID" value="NZ_JADKMA010000244.1"/>
</dbReference>
<dbReference type="PROSITE" id="PS51819">
    <property type="entry name" value="VOC"/>
    <property type="match status" value="1"/>
</dbReference>
<keyword evidence="4" id="KW-1185">Reference proteome</keyword>
<evidence type="ECO:0000313" key="3">
    <source>
        <dbReference type="EMBL" id="MBO8196041.1"/>
    </source>
</evidence>
<dbReference type="InterPro" id="IPR037523">
    <property type="entry name" value="VOC_core"/>
</dbReference>
<dbReference type="Pfam" id="PF00903">
    <property type="entry name" value="Glyoxalase"/>
    <property type="match status" value="1"/>
</dbReference>
<evidence type="ECO:0000256" key="1">
    <source>
        <dbReference type="SAM" id="MobiDB-lite"/>
    </source>
</evidence>
<organism evidence="3 4">
    <name type="scientific">Streptomyces oryzae</name>
    <dbReference type="NCBI Taxonomy" id="1434886"/>
    <lineage>
        <taxon>Bacteria</taxon>
        <taxon>Bacillati</taxon>
        <taxon>Actinomycetota</taxon>
        <taxon>Actinomycetes</taxon>
        <taxon>Kitasatosporales</taxon>
        <taxon>Streptomycetaceae</taxon>
        <taxon>Streptomyces</taxon>
    </lineage>
</organism>
<protein>
    <submittedName>
        <fullName evidence="3">VOC family protein</fullName>
    </submittedName>
</protein>
<dbReference type="Gene3D" id="3.30.720.120">
    <property type="match status" value="1"/>
</dbReference>
<evidence type="ECO:0000313" key="4">
    <source>
        <dbReference type="Proteomes" id="UP001519064"/>
    </source>
</evidence>
<proteinExistence type="predicted"/>
<dbReference type="InterPro" id="IPR029068">
    <property type="entry name" value="Glyas_Bleomycin-R_OHBP_Dase"/>
</dbReference>
<accession>A0ABS3XLX2</accession>
<dbReference type="PANTHER" id="PTHR34109">
    <property type="entry name" value="BNAUNNG04460D PROTEIN-RELATED"/>
    <property type="match status" value="1"/>
</dbReference>
<dbReference type="EMBL" id="JADKMA010000244">
    <property type="protein sequence ID" value="MBO8196041.1"/>
    <property type="molecule type" value="Genomic_DNA"/>
</dbReference>
<evidence type="ECO:0000259" key="2">
    <source>
        <dbReference type="PROSITE" id="PS51819"/>
    </source>
</evidence>
<feature type="region of interest" description="Disordered" evidence="1">
    <location>
        <begin position="82"/>
        <end position="103"/>
    </location>
</feature>
<dbReference type="Gene3D" id="3.30.720.110">
    <property type="match status" value="1"/>
</dbReference>
<name>A0ABS3XLX2_9ACTN</name>
<dbReference type="PANTHER" id="PTHR34109:SF1">
    <property type="entry name" value="VOC DOMAIN-CONTAINING PROTEIN"/>
    <property type="match status" value="1"/>
</dbReference>
<dbReference type="InterPro" id="IPR004360">
    <property type="entry name" value="Glyas_Fos-R_dOase_dom"/>
</dbReference>
<reference evidence="3 4" key="1">
    <citation type="submission" date="2020-11" db="EMBL/GenBank/DDBJ databases">
        <title>Streptomyces spirodelae sp. nov., isolated from duckweed.</title>
        <authorList>
            <person name="Saimee Y."/>
            <person name="Duangmal K."/>
        </authorList>
    </citation>
    <scope>NUCLEOTIDE SEQUENCE [LARGE SCALE GENOMIC DNA]</scope>
    <source>
        <strain evidence="3 4">S16-07</strain>
    </source>
</reference>
<feature type="domain" description="VOC" evidence="2">
    <location>
        <begin position="1"/>
        <end position="119"/>
    </location>
</feature>